<dbReference type="NCBIfam" id="TIGR00996">
    <property type="entry name" value="Mtu_fam_mce"/>
    <property type="match status" value="1"/>
</dbReference>
<keyword evidence="1" id="KW-1133">Transmembrane helix</keyword>
<name>A0ABR4YUV9_9MYCO</name>
<organism evidence="4 5">
    <name type="scientific">Mycolicibacterium setense</name>
    <dbReference type="NCBI Taxonomy" id="431269"/>
    <lineage>
        <taxon>Bacteria</taxon>
        <taxon>Bacillati</taxon>
        <taxon>Actinomycetota</taxon>
        <taxon>Actinomycetes</taxon>
        <taxon>Mycobacteriales</taxon>
        <taxon>Mycobacteriaceae</taxon>
        <taxon>Mycolicibacterium</taxon>
    </lineage>
</organism>
<evidence type="ECO:0000313" key="5">
    <source>
        <dbReference type="Proteomes" id="UP000031004"/>
    </source>
</evidence>
<dbReference type="InterPro" id="IPR052336">
    <property type="entry name" value="MlaD_Phospholipid_Transporter"/>
</dbReference>
<comment type="caution">
    <text evidence="4">The sequence shown here is derived from an EMBL/GenBank/DDBJ whole genome shotgun (WGS) entry which is preliminary data.</text>
</comment>
<dbReference type="RefSeq" id="WP_039318896.1">
    <property type="nucleotide sequence ID" value="NZ_JTLZ01000005.1"/>
</dbReference>
<feature type="transmembrane region" description="Helical" evidence="1">
    <location>
        <begin position="12"/>
        <end position="32"/>
    </location>
</feature>
<keyword evidence="1" id="KW-0812">Transmembrane</keyword>
<feature type="domain" description="Mammalian cell entry C-terminal" evidence="3">
    <location>
        <begin position="117"/>
        <end position="312"/>
    </location>
</feature>
<reference evidence="4 5" key="1">
    <citation type="submission" date="2014-11" db="EMBL/GenBank/DDBJ databases">
        <title>Mycobacterium setense Manresensis Genome.</title>
        <authorList>
            <person name="Rech G."/>
            <person name="Sumoy L."/>
        </authorList>
    </citation>
    <scope>NUCLEOTIDE SEQUENCE [LARGE SCALE GENOMIC DNA]</scope>
    <source>
        <strain evidence="4 5">Manresensis</strain>
    </source>
</reference>
<dbReference type="Proteomes" id="UP000031004">
    <property type="component" value="Unassembled WGS sequence"/>
</dbReference>
<dbReference type="InterPro" id="IPR024516">
    <property type="entry name" value="Mce_C"/>
</dbReference>
<evidence type="ECO:0000259" key="3">
    <source>
        <dbReference type="Pfam" id="PF11887"/>
    </source>
</evidence>
<dbReference type="EMBL" id="JTLZ01000005">
    <property type="protein sequence ID" value="KHO26021.1"/>
    <property type="molecule type" value="Genomic_DNA"/>
</dbReference>
<dbReference type="Pfam" id="PF02470">
    <property type="entry name" value="MlaD"/>
    <property type="match status" value="1"/>
</dbReference>
<sequence>MRATRAPLFKFGAFAVVMVMVTALLFAIFGQYRPGPANGYSAVFADASRLKVGDSVRVAGIRVGTVNSVALQPDMTVLVGFDTDRAAVLTSGTKAVVRYLNLVGDRYLELATGPGEARILKAGSRIPVERTVPALDLDLLLGGLRPVTQGLNPRVVNALTQSLLQVLQGQSGAMQSLFSHTSSFTNELANNDQVVQQLIDNLNSAVATLSTNGDQFGATIDRLHQFIGQLASHRDPVGEAIEALDKGTATLADLLTRARPPLAGTVNELNRLAPNIEALNDHLDVGLQKAPGNYRKLKRLGAYGSFFNYYLCGISVRVTDLQGRTAVFPWVRQETGRCSDN</sequence>
<gene>
    <name evidence="4" type="ORF">QQ44_09500</name>
</gene>
<dbReference type="InterPro" id="IPR003399">
    <property type="entry name" value="Mce/MlaD"/>
</dbReference>
<evidence type="ECO:0000256" key="1">
    <source>
        <dbReference type="SAM" id="Phobius"/>
    </source>
</evidence>
<proteinExistence type="predicted"/>
<dbReference type="Pfam" id="PF11887">
    <property type="entry name" value="Mce4_CUP1"/>
    <property type="match status" value="1"/>
</dbReference>
<evidence type="ECO:0000259" key="2">
    <source>
        <dbReference type="Pfam" id="PF02470"/>
    </source>
</evidence>
<evidence type="ECO:0000313" key="4">
    <source>
        <dbReference type="EMBL" id="KHO26021.1"/>
    </source>
</evidence>
<accession>A0ABR4YUV9</accession>
<feature type="domain" description="Mce/MlaD" evidence="2">
    <location>
        <begin position="39"/>
        <end position="113"/>
    </location>
</feature>
<keyword evidence="5" id="KW-1185">Reference proteome</keyword>
<dbReference type="PANTHER" id="PTHR33371">
    <property type="entry name" value="INTERMEMBRANE PHOSPHOLIPID TRANSPORT SYSTEM BINDING PROTEIN MLAD-RELATED"/>
    <property type="match status" value="1"/>
</dbReference>
<dbReference type="InterPro" id="IPR005693">
    <property type="entry name" value="Mce"/>
</dbReference>
<dbReference type="PANTHER" id="PTHR33371:SF17">
    <property type="entry name" value="MCE-FAMILY PROTEIN MCE1B"/>
    <property type="match status" value="1"/>
</dbReference>
<protein>
    <submittedName>
        <fullName evidence="4">Mammalian cell entry protein</fullName>
    </submittedName>
</protein>
<keyword evidence="1" id="KW-0472">Membrane</keyword>